<accession>A0A0Q0DR27</accession>
<protein>
    <submittedName>
        <fullName evidence="1">Arginine--tRNA ligase</fullName>
    </submittedName>
</protein>
<dbReference type="RefSeq" id="WP_183143519.1">
    <property type="nucleotide sequence ID" value="NZ_LJRI01000386.1"/>
</dbReference>
<dbReference type="Proteomes" id="UP000050384">
    <property type="component" value="Unassembled WGS sequence"/>
</dbReference>
<dbReference type="GO" id="GO:0016874">
    <property type="term" value="F:ligase activity"/>
    <property type="evidence" value="ECO:0007669"/>
    <property type="project" value="UniProtKB-KW"/>
</dbReference>
<comment type="caution">
    <text evidence="1">The sequence shown here is derived from an EMBL/GenBank/DDBJ whole genome shotgun (WGS) entry which is preliminary data.</text>
</comment>
<dbReference type="PATRIC" id="fig|264459.3.peg.1072"/>
<evidence type="ECO:0000313" key="2">
    <source>
        <dbReference type="Proteomes" id="UP000050384"/>
    </source>
</evidence>
<organism evidence="1 2">
    <name type="scientific">Pseudomonas syringae pv. spinaceae</name>
    <dbReference type="NCBI Taxonomy" id="264459"/>
    <lineage>
        <taxon>Bacteria</taxon>
        <taxon>Pseudomonadati</taxon>
        <taxon>Pseudomonadota</taxon>
        <taxon>Gammaproteobacteria</taxon>
        <taxon>Pseudomonadales</taxon>
        <taxon>Pseudomonadaceae</taxon>
        <taxon>Pseudomonas</taxon>
        <taxon>Pseudomonas syringae</taxon>
    </lineage>
</organism>
<proteinExistence type="predicted"/>
<keyword evidence="1" id="KW-0436">Ligase</keyword>
<name>A0A0Q0DR27_PSESX</name>
<sequence>MAKLAHSRFNDWCSFVVFCESLHYMPSRGQGNSGFSTSTLIRPEPGPYQERDIVFLLQRVFSANEIIHGPIKPSDNEELVDVAVLGGEVNLFLQAKDSPNTEEMIDRSLDRKRRVSLNQLVGGLSQLGGAFSTALRTPVQQLRLRSGESIQVDFSDKPMLGIVIVKELFTDMYYDYSERALAFMDKHQVPVVFFDYPELEVLTRRCETEAAFLSAGHAVFRFAVENGEYPKLRY</sequence>
<gene>
    <name evidence="1" type="ORF">ALO94_200259</name>
</gene>
<dbReference type="AlphaFoldDB" id="A0A0Q0DR27"/>
<dbReference type="EMBL" id="LJRI01000386">
    <property type="protein sequence ID" value="KPZ03858.1"/>
    <property type="molecule type" value="Genomic_DNA"/>
</dbReference>
<reference evidence="1 2" key="1">
    <citation type="submission" date="2015-09" db="EMBL/GenBank/DDBJ databases">
        <title>Genome announcement of multiple Pseudomonas syringae strains.</title>
        <authorList>
            <person name="Thakur S."/>
            <person name="Wang P.W."/>
            <person name="Gong Y."/>
            <person name="Weir B.S."/>
            <person name="Guttman D.S."/>
        </authorList>
    </citation>
    <scope>NUCLEOTIDE SEQUENCE [LARGE SCALE GENOMIC DNA]</scope>
    <source>
        <strain evidence="1 2">ICMP16929</strain>
    </source>
</reference>
<evidence type="ECO:0000313" key="1">
    <source>
        <dbReference type="EMBL" id="KPZ03858.1"/>
    </source>
</evidence>